<keyword evidence="1" id="KW-1133">Transmembrane helix</keyword>
<dbReference type="RefSeq" id="WP_107031937.1">
    <property type="nucleotide sequence ID" value="NZ_PUEC01000009.1"/>
</dbReference>
<feature type="transmembrane region" description="Helical" evidence="1">
    <location>
        <begin position="52"/>
        <end position="73"/>
    </location>
</feature>
<reference evidence="3" key="1">
    <citation type="submission" date="2018-02" db="EMBL/GenBank/DDBJ databases">
        <authorList>
            <person name="Clavel T."/>
            <person name="Strowig T."/>
        </authorList>
    </citation>
    <scope>NUCLEOTIDE SEQUENCE [LARGE SCALE GENOMIC DNA]</scope>
    <source>
        <strain evidence="3">DSM 103720</strain>
    </source>
</reference>
<dbReference type="Proteomes" id="UP000244905">
    <property type="component" value="Unassembled WGS sequence"/>
</dbReference>
<keyword evidence="1" id="KW-0472">Membrane</keyword>
<gene>
    <name evidence="2" type="ORF">C5O23_05450</name>
</gene>
<accession>A0A2V1IM31</accession>
<keyword evidence="1" id="KW-0812">Transmembrane</keyword>
<feature type="transmembrane region" description="Helical" evidence="1">
    <location>
        <begin position="12"/>
        <end position="32"/>
    </location>
</feature>
<comment type="caution">
    <text evidence="2">The sequence shown here is derived from an EMBL/GenBank/DDBJ whole genome shotgun (WGS) entry which is preliminary data.</text>
</comment>
<dbReference type="GeneID" id="82525785"/>
<evidence type="ECO:0000313" key="3">
    <source>
        <dbReference type="Proteomes" id="UP000244905"/>
    </source>
</evidence>
<dbReference type="EMBL" id="PUEC01000009">
    <property type="protein sequence ID" value="PWB02872.1"/>
    <property type="molecule type" value="Genomic_DNA"/>
</dbReference>
<evidence type="ECO:0000256" key="1">
    <source>
        <dbReference type="SAM" id="Phobius"/>
    </source>
</evidence>
<dbReference type="AlphaFoldDB" id="A0A2V1IM31"/>
<proteinExistence type="predicted"/>
<organism evidence="2 3">
    <name type="scientific">Duncaniella muris</name>
    <dbReference type="NCBI Taxonomy" id="2094150"/>
    <lineage>
        <taxon>Bacteria</taxon>
        <taxon>Pseudomonadati</taxon>
        <taxon>Bacteroidota</taxon>
        <taxon>Bacteroidia</taxon>
        <taxon>Bacteroidales</taxon>
        <taxon>Muribaculaceae</taxon>
        <taxon>Duncaniella</taxon>
    </lineage>
</organism>
<sequence>MSWITESNRMKHFGYAIPCALVFTILFVAGLAAGMEFKDRAHGGAWDWLDLLATLLGGLVGQIIQAFILFLIWKGGAV</sequence>
<evidence type="ECO:0000313" key="2">
    <source>
        <dbReference type="EMBL" id="PWB02872.1"/>
    </source>
</evidence>
<keyword evidence="3" id="KW-1185">Reference proteome</keyword>
<name>A0A2V1IM31_9BACT</name>
<protein>
    <submittedName>
        <fullName evidence="2">Uncharacterized protein</fullName>
    </submittedName>
</protein>